<dbReference type="EMBL" id="MU275870">
    <property type="protein sequence ID" value="KAI0049686.1"/>
    <property type="molecule type" value="Genomic_DNA"/>
</dbReference>
<proteinExistence type="predicted"/>
<name>A0ACB8S0Q8_9AGAM</name>
<organism evidence="1 2">
    <name type="scientific">Auriscalpium vulgare</name>
    <dbReference type="NCBI Taxonomy" id="40419"/>
    <lineage>
        <taxon>Eukaryota</taxon>
        <taxon>Fungi</taxon>
        <taxon>Dikarya</taxon>
        <taxon>Basidiomycota</taxon>
        <taxon>Agaricomycotina</taxon>
        <taxon>Agaricomycetes</taxon>
        <taxon>Russulales</taxon>
        <taxon>Auriscalpiaceae</taxon>
        <taxon>Auriscalpium</taxon>
    </lineage>
</organism>
<dbReference type="Proteomes" id="UP000814033">
    <property type="component" value="Unassembled WGS sequence"/>
</dbReference>
<reference evidence="1" key="1">
    <citation type="submission" date="2021-02" db="EMBL/GenBank/DDBJ databases">
        <authorList>
            <consortium name="DOE Joint Genome Institute"/>
            <person name="Ahrendt S."/>
            <person name="Looney B.P."/>
            <person name="Miyauchi S."/>
            <person name="Morin E."/>
            <person name="Drula E."/>
            <person name="Courty P.E."/>
            <person name="Chicoki N."/>
            <person name="Fauchery L."/>
            <person name="Kohler A."/>
            <person name="Kuo A."/>
            <person name="Labutti K."/>
            <person name="Pangilinan J."/>
            <person name="Lipzen A."/>
            <person name="Riley R."/>
            <person name="Andreopoulos W."/>
            <person name="He G."/>
            <person name="Johnson J."/>
            <person name="Barry K.W."/>
            <person name="Grigoriev I.V."/>
            <person name="Nagy L."/>
            <person name="Hibbett D."/>
            <person name="Henrissat B."/>
            <person name="Matheny P.B."/>
            <person name="Labbe J."/>
            <person name="Martin F."/>
        </authorList>
    </citation>
    <scope>NUCLEOTIDE SEQUENCE</scope>
    <source>
        <strain evidence="1">FP105234-sp</strain>
    </source>
</reference>
<evidence type="ECO:0000313" key="2">
    <source>
        <dbReference type="Proteomes" id="UP000814033"/>
    </source>
</evidence>
<evidence type="ECO:0000313" key="1">
    <source>
        <dbReference type="EMBL" id="KAI0049686.1"/>
    </source>
</evidence>
<comment type="caution">
    <text evidence="1">The sequence shown here is derived from an EMBL/GenBank/DDBJ whole genome shotgun (WGS) entry which is preliminary data.</text>
</comment>
<keyword evidence="2" id="KW-1185">Reference proteome</keyword>
<reference evidence="1" key="2">
    <citation type="journal article" date="2022" name="New Phytol.">
        <title>Evolutionary transition to the ectomycorrhizal habit in the genomes of a hyperdiverse lineage of mushroom-forming fungi.</title>
        <authorList>
            <person name="Looney B."/>
            <person name="Miyauchi S."/>
            <person name="Morin E."/>
            <person name="Drula E."/>
            <person name="Courty P.E."/>
            <person name="Kohler A."/>
            <person name="Kuo A."/>
            <person name="LaButti K."/>
            <person name="Pangilinan J."/>
            <person name="Lipzen A."/>
            <person name="Riley R."/>
            <person name="Andreopoulos W."/>
            <person name="He G."/>
            <person name="Johnson J."/>
            <person name="Nolan M."/>
            <person name="Tritt A."/>
            <person name="Barry K.W."/>
            <person name="Grigoriev I.V."/>
            <person name="Nagy L.G."/>
            <person name="Hibbett D."/>
            <person name="Henrissat B."/>
            <person name="Matheny P.B."/>
            <person name="Labbe J."/>
            <person name="Martin F.M."/>
        </authorList>
    </citation>
    <scope>NUCLEOTIDE SEQUENCE</scope>
    <source>
        <strain evidence="1">FP105234-sp</strain>
    </source>
</reference>
<accession>A0ACB8S0Q8</accession>
<sequence>MYTSRPVEFHVICDHGAQAYLEKRLQLLTHPVHDILVRFYLLSAEGMAGRIMREGSIGTDHSAGYPGLMKLFIHELLPEVEKSIFVDTDAFFMADPALLYDEFAHMNGTIAISMPSHPEQGAAHWHYASNICSCIMLLDLAKLRALPLMDSSLYRDAPSADRPVAAAPPTFEALYGAPGADGRYRDVALGDQGYWWAIVSNRTDLYRPLPHDWEVTSCLLDMYGTGLGNDAATEEDERPAMHNTDNVILPKLAHFNCLHDIYFEWDGWFDADNSLTQRWGSALDYHAGFKWIWLNRGSAALRIETVADPVFTDQRYAAEKAERTPYHR</sequence>
<gene>
    <name evidence="1" type="ORF">FA95DRAFT_1488624</name>
</gene>
<protein>
    <submittedName>
        <fullName evidence="1">Glycosyltransferase family 8 protein</fullName>
    </submittedName>
</protein>